<protein>
    <submittedName>
        <fullName evidence="2">Phage recombination protein Bet</fullName>
    </submittedName>
</protein>
<reference evidence="2" key="1">
    <citation type="submission" date="2022-01" db="EMBL/GenBank/DDBJ databases">
        <title>Collection of gut derived symbiotic bacterial strains cultured from healthy donors.</title>
        <authorList>
            <person name="Lin H."/>
            <person name="Kohout C."/>
            <person name="Waligurski E."/>
            <person name="Pamer E.G."/>
        </authorList>
    </citation>
    <scope>NUCLEOTIDE SEQUENCE</scope>
    <source>
        <strain evidence="2">DFI.7.46</strain>
    </source>
</reference>
<comment type="caution">
    <text evidence="2">The sequence shown here is derived from an EMBL/GenBank/DDBJ whole genome shotgun (WGS) entry which is preliminary data.</text>
</comment>
<dbReference type="EMBL" id="JAKNHJ010000005">
    <property type="protein sequence ID" value="MCG4617560.1"/>
    <property type="molecule type" value="Genomic_DNA"/>
</dbReference>
<evidence type="ECO:0000313" key="2">
    <source>
        <dbReference type="EMBL" id="MCG4617560.1"/>
    </source>
</evidence>
<dbReference type="Proteomes" id="UP001200537">
    <property type="component" value="Unassembled WGS sequence"/>
</dbReference>
<evidence type="ECO:0000256" key="1">
    <source>
        <dbReference type="SAM" id="MobiDB-lite"/>
    </source>
</evidence>
<organism evidence="2 3">
    <name type="scientific">Varibaculum cambriense</name>
    <dbReference type="NCBI Taxonomy" id="184870"/>
    <lineage>
        <taxon>Bacteria</taxon>
        <taxon>Bacillati</taxon>
        <taxon>Actinomycetota</taxon>
        <taxon>Actinomycetes</taxon>
        <taxon>Actinomycetales</taxon>
        <taxon>Actinomycetaceae</taxon>
        <taxon>Varibaculum</taxon>
    </lineage>
</organism>
<dbReference type="GO" id="GO:0003677">
    <property type="term" value="F:DNA binding"/>
    <property type="evidence" value="ECO:0007669"/>
    <property type="project" value="InterPro"/>
</dbReference>
<evidence type="ECO:0000313" key="3">
    <source>
        <dbReference type="Proteomes" id="UP001200537"/>
    </source>
</evidence>
<proteinExistence type="predicted"/>
<dbReference type="InterPro" id="IPR010183">
    <property type="entry name" value="Phage_lambda_Bet"/>
</dbReference>
<gene>
    <name evidence="2" type="primary">bet</name>
    <name evidence="2" type="ORF">L0M99_03475</name>
</gene>
<dbReference type="Pfam" id="PF03837">
    <property type="entry name" value="RecT"/>
    <property type="match status" value="1"/>
</dbReference>
<dbReference type="RefSeq" id="WP_238127790.1">
    <property type="nucleotide sequence ID" value="NZ_JAKNHJ010000005.1"/>
</dbReference>
<accession>A0AAJ1EXM2</accession>
<dbReference type="AlphaFoldDB" id="A0AAJ1EXM2"/>
<name>A0AAJ1EXM2_9ACTO</name>
<dbReference type="InterPro" id="IPR018330">
    <property type="entry name" value="RecT_fam"/>
</dbReference>
<feature type="region of interest" description="Disordered" evidence="1">
    <location>
        <begin position="280"/>
        <end position="305"/>
    </location>
</feature>
<sequence length="305" mass="33520">MSSQALTISPKQTSFTQTQLAALQHLGIDQADKGDLDVFMHYCQRTGLDPFSRQIYMIGRNVRQGNQWVKRWTIQTSIDGARLIARRVADESGAPYSTEGPFWCDAGGNWADVWLKPTPPAAAKYVVLYKGGSFTGIARFDAYKAVNREGEVTGLWAKMADTMLAKCAEMLALRKAFPQDMSGLYVSEEMRQADNVAPLTSQVQHVQQAPQPQPAPAPKPTLLNQAQIDGIQAGMSELGLTAVKAAEGIRYYTKGRTSKLFEMTVEEGKALALHINEQLAKKNQPQDAPPVNEAPPLLDVEVVEE</sequence>
<dbReference type="NCBIfam" id="TIGR01913">
    <property type="entry name" value="bet_lambda"/>
    <property type="match status" value="1"/>
</dbReference>
<dbReference type="GO" id="GO:0006310">
    <property type="term" value="P:DNA recombination"/>
    <property type="evidence" value="ECO:0007669"/>
    <property type="project" value="InterPro"/>
</dbReference>